<gene>
    <name evidence="2" type="ORF">NYR99_13365</name>
</gene>
<evidence type="ECO:0000256" key="1">
    <source>
        <dbReference type="SAM" id="MobiDB-lite"/>
    </source>
</evidence>
<dbReference type="GeneID" id="95584881"/>
<protein>
    <submittedName>
        <fullName evidence="2">Uncharacterized protein</fullName>
    </submittedName>
</protein>
<evidence type="ECO:0000313" key="2">
    <source>
        <dbReference type="EMBL" id="WOB24789.1"/>
    </source>
</evidence>
<sequence length="244" mass="26360">MNEHSGNSGQLPADAESGGDARAQAADGVLPPLPIAFFDEFGSGADDRVQDYARAAVAARQPVGVEDGRFPGGFQDAIDYVNAIGNAAGQLYAQAFGHEDDGSSTELELLQKVSLHLAASDATPVQAVDLRQGPHGIRFIEIPSRNNLDPINVFVQDYELGRGRIVVTCYGQAWCGFWRAMGDCSVMQFVASCEADYVAGNMLSGRHEQVKKHEREYVQRIAAEVITEFRTLIDTQAAAQEQQA</sequence>
<reference evidence="2 3" key="1">
    <citation type="submission" date="2022-08" db="EMBL/GenBank/DDBJ databases">
        <title>Whole genome sequencing-based tracing of a 2022 introduction and outbreak of Xanthomonas hortorum pv. pelargonii.</title>
        <authorList>
            <person name="Iruegas-Bocardo F."/>
            <person name="Weisberg A.K."/>
            <person name="Riutta E.R."/>
            <person name="Kilday K."/>
            <person name="Bonkowski J.C."/>
            <person name="Creswell T."/>
            <person name="Daughtrey M.L."/>
            <person name="Rane K."/>
            <person name="Grunwald N.J."/>
            <person name="Chang J.H."/>
            <person name="Putnam M.L."/>
        </authorList>
    </citation>
    <scope>NUCLEOTIDE SEQUENCE [LARGE SCALE GENOMIC DNA]</scope>
    <source>
        <strain evidence="2 3">22-325</strain>
    </source>
</reference>
<dbReference type="Proteomes" id="UP001304534">
    <property type="component" value="Chromosome"/>
</dbReference>
<dbReference type="InterPro" id="IPR058701">
    <property type="entry name" value="PhiTE_072-like"/>
</dbReference>
<feature type="compositionally biased region" description="Polar residues" evidence="1">
    <location>
        <begin position="1"/>
        <end position="10"/>
    </location>
</feature>
<dbReference type="Pfam" id="PF26211">
    <property type="entry name" value="Phage_phiTE_072"/>
    <property type="match status" value="1"/>
</dbReference>
<organism evidence="2 3">
    <name type="scientific">Xanthomonas dyei</name>
    <dbReference type="NCBI Taxonomy" id="743699"/>
    <lineage>
        <taxon>Bacteria</taxon>
        <taxon>Pseudomonadati</taxon>
        <taxon>Pseudomonadota</taxon>
        <taxon>Gammaproteobacteria</taxon>
        <taxon>Lysobacterales</taxon>
        <taxon>Lysobacteraceae</taxon>
        <taxon>Xanthomonas</taxon>
    </lineage>
</organism>
<accession>A0ABZ0D3I3</accession>
<feature type="region of interest" description="Disordered" evidence="1">
    <location>
        <begin position="1"/>
        <end position="22"/>
    </location>
</feature>
<dbReference type="EMBL" id="CP103840">
    <property type="protein sequence ID" value="WOB24789.1"/>
    <property type="molecule type" value="Genomic_DNA"/>
</dbReference>
<keyword evidence="3" id="KW-1185">Reference proteome</keyword>
<name>A0ABZ0D3I3_9XANT</name>
<dbReference type="RefSeq" id="WP_316686329.1">
    <property type="nucleotide sequence ID" value="NZ_CP103837.1"/>
</dbReference>
<evidence type="ECO:0000313" key="3">
    <source>
        <dbReference type="Proteomes" id="UP001304534"/>
    </source>
</evidence>
<proteinExistence type="predicted"/>